<keyword evidence="5" id="KW-1185">Reference proteome</keyword>
<evidence type="ECO:0000256" key="2">
    <source>
        <dbReference type="SAM" id="MobiDB-lite"/>
    </source>
</evidence>
<feature type="region of interest" description="Disordered" evidence="2">
    <location>
        <begin position="470"/>
        <end position="490"/>
    </location>
</feature>
<dbReference type="EMBL" id="JROU02001145">
    <property type="protein sequence ID" value="OEH77295.1"/>
    <property type="molecule type" value="Genomic_DNA"/>
</dbReference>
<reference evidence="4 5" key="1">
    <citation type="journal article" date="2016" name="BMC Genomics">
        <title>Comparative genomics reveals Cyclospora cayetanensis possesses coccidia-like metabolism and invasion components but unique surface antigens.</title>
        <authorList>
            <person name="Liu S."/>
            <person name="Wang L."/>
            <person name="Zheng H."/>
            <person name="Xu Z."/>
            <person name="Roellig D.M."/>
            <person name="Li N."/>
            <person name="Frace M.A."/>
            <person name="Tang K."/>
            <person name="Arrowood M.J."/>
            <person name="Moss D.M."/>
            <person name="Zhang L."/>
            <person name="Feng Y."/>
            <person name="Xiao L."/>
        </authorList>
    </citation>
    <scope>NUCLEOTIDE SEQUENCE [LARGE SCALE GENOMIC DNA]</scope>
    <source>
        <strain evidence="4 5">CHN_HEN01</strain>
    </source>
</reference>
<sequence>MWDSALSARDLALQAKSAQGSHLGSRAWPETVGDTQQQQYLDLATPTLLHQHLHAEDSIDPELRIPGLSGPQEEGEGAVWINPSPFFVIKSKLKSGKKLFLNVCGHQRIEPWHYKELLTPEAGGEGSRGSNTEQRGIRVPMSIGPCTHAADKRDVEALCCDVVLNEGKKHTKIQVTDGLLTDTLKRCWRDPEARGILSQFACAAVAKKHQLTLQEAVSFPKSKYKGTLPPPPQRIRVTREARIEPLGQAETESGARAPGASEGAQEDSLADHVAWDGCFAAPPDAEAFCAALMGGLVFWQNGETGKASVQLQAQPTDMASRNWSPWMSEWAGSSHCSSRSVIPVGCVDTTAQSPTASPVGKDERRGLRRAFLVASKAAAASSSQAEMQDNTVSGRRKEARSSYSSTPLPPLHDSQASLQLQRRSPGLGIQVPLRGCSLSFPIGLCSSGAIALVCTYSCCEDARRMLQQQKGLSWETDPTEGSQQGMPEGIQSIPASTQHAAFLLTEPPHTRLHVELYDSDSDEDCSDLDKNSSSTDAAVEGSSSIRSQRVSAAASLQGEKRTKAAFSSEAVNSSDVAEPPLHLAGDAAASRSPLCPKGAPVVGPCGESGVSESIEALLPPWKEIEADTDIF</sequence>
<dbReference type="PANTHER" id="PTHR22997:SF0">
    <property type="entry name" value="PIH1 DOMAIN-CONTAINING PROTEIN 1"/>
    <property type="match status" value="1"/>
</dbReference>
<dbReference type="Proteomes" id="UP000095192">
    <property type="component" value="Unassembled WGS sequence"/>
</dbReference>
<evidence type="ECO:0000313" key="4">
    <source>
        <dbReference type="EMBL" id="OEH77295.1"/>
    </source>
</evidence>
<feature type="domain" description="PIH1 N-terminal" evidence="3">
    <location>
        <begin position="73"/>
        <end position="237"/>
    </location>
</feature>
<dbReference type="PANTHER" id="PTHR22997">
    <property type="entry name" value="PIH1 DOMAIN-CONTAINING PROTEIN 1"/>
    <property type="match status" value="1"/>
</dbReference>
<accession>A0A1D3D1H4</accession>
<feature type="region of interest" description="Disordered" evidence="2">
    <location>
        <begin position="382"/>
        <end position="415"/>
    </location>
</feature>
<name>A0A1D3D1H4_9EIME</name>
<evidence type="ECO:0000259" key="3">
    <source>
        <dbReference type="Pfam" id="PF08190"/>
    </source>
</evidence>
<dbReference type="InParanoid" id="A0A1D3D1H4"/>
<comment type="caution">
    <text evidence="4">The sequence shown here is derived from an EMBL/GenBank/DDBJ whole genome shotgun (WGS) entry which is preliminary data.</text>
</comment>
<dbReference type="Pfam" id="PF08190">
    <property type="entry name" value="PIH1"/>
    <property type="match status" value="1"/>
</dbReference>
<evidence type="ECO:0000256" key="1">
    <source>
        <dbReference type="ARBA" id="ARBA00008511"/>
    </source>
</evidence>
<comment type="similarity">
    <text evidence="1">Belongs to the PIH1 family.</text>
</comment>
<feature type="region of interest" description="Disordered" evidence="2">
    <location>
        <begin position="520"/>
        <end position="578"/>
    </location>
</feature>
<protein>
    <recommendedName>
        <fullName evidence="3">PIH1 N-terminal domain-containing protein</fullName>
    </recommendedName>
</protein>
<dbReference type="AlphaFoldDB" id="A0A1D3D1H4"/>
<proteinExistence type="inferred from homology"/>
<dbReference type="GO" id="GO:0005737">
    <property type="term" value="C:cytoplasm"/>
    <property type="evidence" value="ECO:0007669"/>
    <property type="project" value="TreeGrafter"/>
</dbReference>
<dbReference type="InterPro" id="IPR012981">
    <property type="entry name" value="PIH1_N"/>
</dbReference>
<dbReference type="VEuPathDB" id="ToxoDB:cyc_08327"/>
<feature type="compositionally biased region" description="Polar residues" evidence="2">
    <location>
        <begin position="531"/>
        <end position="550"/>
    </location>
</feature>
<evidence type="ECO:0000313" key="5">
    <source>
        <dbReference type="Proteomes" id="UP000095192"/>
    </source>
</evidence>
<organism evidence="4 5">
    <name type="scientific">Cyclospora cayetanensis</name>
    <dbReference type="NCBI Taxonomy" id="88456"/>
    <lineage>
        <taxon>Eukaryota</taxon>
        <taxon>Sar</taxon>
        <taxon>Alveolata</taxon>
        <taxon>Apicomplexa</taxon>
        <taxon>Conoidasida</taxon>
        <taxon>Coccidia</taxon>
        <taxon>Eucoccidiorida</taxon>
        <taxon>Eimeriorina</taxon>
        <taxon>Eimeriidae</taxon>
        <taxon>Cyclospora</taxon>
    </lineage>
</organism>
<gene>
    <name evidence="4" type="ORF">cyc_08327</name>
</gene>
<feature type="region of interest" description="Disordered" evidence="2">
    <location>
        <begin position="247"/>
        <end position="267"/>
    </location>
</feature>
<dbReference type="InterPro" id="IPR050734">
    <property type="entry name" value="PIH1/Kintoun_subfamily"/>
</dbReference>